<keyword evidence="3" id="KW-1185">Reference proteome</keyword>
<accession>A0AAP5IAQ7</accession>
<sequence>MKQPTIEQLKTFWRMSVRASNLLQSIDLVRLDERNDRIVMLIEDTIQIEIFPSGEVIIQ</sequence>
<dbReference type="AlphaFoldDB" id="A0AAP5IAQ7"/>
<reference evidence="3" key="1">
    <citation type="journal article" date="2021" name="Science">
        <title>Hunting the eagle killer: A cyanobacterial neurotoxin causes vacuolar myelinopathy.</title>
        <authorList>
            <person name="Breinlinger S."/>
            <person name="Phillips T.J."/>
            <person name="Haram B.N."/>
            <person name="Mares J."/>
            <person name="Martinez Yerena J.A."/>
            <person name="Hrouzek P."/>
            <person name="Sobotka R."/>
            <person name="Henderson W.M."/>
            <person name="Schmieder P."/>
            <person name="Williams S.M."/>
            <person name="Lauderdale J.D."/>
            <person name="Wilde H.D."/>
            <person name="Gerrin W."/>
            <person name="Kust A."/>
            <person name="Washington J.W."/>
            <person name="Wagner C."/>
            <person name="Geier B."/>
            <person name="Liebeke M."/>
            <person name="Enke H."/>
            <person name="Niedermeyer T.H.J."/>
            <person name="Wilde S.B."/>
        </authorList>
    </citation>
    <scope>NUCLEOTIDE SEQUENCE [LARGE SCALE GENOMIC DNA]</scope>
    <source>
        <strain evidence="3">Thurmond2011</strain>
    </source>
</reference>
<organism evidence="2 3">
    <name type="scientific">Aetokthonos hydrillicola Thurmond2011</name>
    <dbReference type="NCBI Taxonomy" id="2712845"/>
    <lineage>
        <taxon>Bacteria</taxon>
        <taxon>Bacillati</taxon>
        <taxon>Cyanobacteriota</taxon>
        <taxon>Cyanophyceae</taxon>
        <taxon>Nostocales</taxon>
        <taxon>Hapalosiphonaceae</taxon>
        <taxon>Aetokthonos</taxon>
    </lineage>
</organism>
<dbReference type="Proteomes" id="UP000667802">
    <property type="component" value="Unassembled WGS sequence"/>
</dbReference>
<evidence type="ECO:0000313" key="2">
    <source>
        <dbReference type="EMBL" id="MDR9897764.1"/>
    </source>
</evidence>
<dbReference type="EMBL" id="JAALHA020000014">
    <property type="protein sequence ID" value="MDR9897764.1"/>
    <property type="molecule type" value="Genomic_DNA"/>
</dbReference>
<feature type="domain" description="DUF6888" evidence="1">
    <location>
        <begin position="3"/>
        <end position="56"/>
    </location>
</feature>
<protein>
    <recommendedName>
        <fullName evidence="1">DUF6888 domain-containing protein</fullName>
    </recommendedName>
</protein>
<name>A0AAP5IAQ7_9CYAN</name>
<gene>
    <name evidence="2" type="ORF">G7B40_024815</name>
</gene>
<evidence type="ECO:0000313" key="3">
    <source>
        <dbReference type="Proteomes" id="UP000667802"/>
    </source>
</evidence>
<comment type="caution">
    <text evidence="2">The sequence shown here is derived from an EMBL/GenBank/DDBJ whole genome shotgun (WGS) entry which is preliminary data.</text>
</comment>
<dbReference type="Pfam" id="PF21828">
    <property type="entry name" value="DUF6888"/>
    <property type="match status" value="1"/>
</dbReference>
<dbReference type="InterPro" id="IPR054181">
    <property type="entry name" value="DUF6888"/>
</dbReference>
<dbReference type="RefSeq" id="WP_208339039.1">
    <property type="nucleotide sequence ID" value="NZ_CAWQFN010000488.1"/>
</dbReference>
<proteinExistence type="predicted"/>
<evidence type="ECO:0000259" key="1">
    <source>
        <dbReference type="Pfam" id="PF21828"/>
    </source>
</evidence>